<comment type="caution">
    <text evidence="2">The sequence shown here is derived from an EMBL/GenBank/DDBJ whole genome shotgun (WGS) entry which is preliminary data.</text>
</comment>
<evidence type="ECO:0000259" key="1">
    <source>
        <dbReference type="Pfam" id="PF03413"/>
    </source>
</evidence>
<dbReference type="RefSeq" id="WP_003784117.1">
    <property type="nucleotide sequence ID" value="NZ_GL870929.1"/>
</dbReference>
<reference evidence="2 3" key="1">
    <citation type="submission" date="2011-01" db="EMBL/GenBank/DDBJ databases">
        <authorList>
            <person name="Muzny D."/>
            <person name="Qin X."/>
            <person name="Deng J."/>
            <person name="Jiang H."/>
            <person name="Liu Y."/>
            <person name="Qu J."/>
            <person name="Song X.-Z."/>
            <person name="Zhang L."/>
            <person name="Thornton R."/>
            <person name="Coyle M."/>
            <person name="Francisco L."/>
            <person name="Jackson L."/>
            <person name="Javaid M."/>
            <person name="Korchina V."/>
            <person name="Kovar C."/>
            <person name="Mata R."/>
            <person name="Mathew T."/>
            <person name="Ngo R."/>
            <person name="Nguyen L."/>
            <person name="Nguyen N."/>
            <person name="Okwuonu G."/>
            <person name="Ongeri F."/>
            <person name="Pham C."/>
            <person name="Simmons D."/>
            <person name="Wilczek-Boney K."/>
            <person name="Hale W."/>
            <person name="Jakkamsetti A."/>
            <person name="Pham P."/>
            <person name="Ruth R."/>
            <person name="San Lucas F."/>
            <person name="Warren J."/>
            <person name="Zhang J."/>
            <person name="Zhao Z."/>
            <person name="Zhou C."/>
            <person name="Zhu D."/>
            <person name="Lee S."/>
            <person name="Bess C."/>
            <person name="Blankenburg K."/>
            <person name="Forbes L."/>
            <person name="Fu Q."/>
            <person name="Gubbala S."/>
            <person name="Hirani K."/>
            <person name="Jayaseelan J.C."/>
            <person name="Lara F."/>
            <person name="Munidasa M."/>
            <person name="Palculict T."/>
            <person name="Patil S."/>
            <person name="Pu L.-L."/>
            <person name="Saada N."/>
            <person name="Tang L."/>
            <person name="Weissenberger G."/>
            <person name="Zhu Y."/>
            <person name="Hemphill L."/>
            <person name="Shang Y."/>
            <person name="Youmans B."/>
            <person name="Ayvaz T."/>
            <person name="Ross M."/>
            <person name="Santibanez J."/>
            <person name="Aqrawi P."/>
            <person name="Gross S."/>
            <person name="Joshi V."/>
            <person name="Fowler G."/>
            <person name="Nazareth L."/>
            <person name="Reid J."/>
            <person name="Worley K."/>
            <person name="Petrosino J."/>
            <person name="Highlander S."/>
            <person name="Gibbs R."/>
        </authorList>
    </citation>
    <scope>NUCLEOTIDE SEQUENCE [LARGE SCALE GENOMIC DNA]</scope>
    <source>
        <strain evidence="2 3">ATCC 33394</strain>
    </source>
</reference>
<gene>
    <name evidence="2" type="ORF">HMPREF9098_2039</name>
</gene>
<dbReference type="InterPro" id="IPR025711">
    <property type="entry name" value="PepSY"/>
</dbReference>
<dbReference type="Gene3D" id="3.10.450.40">
    <property type="match status" value="1"/>
</dbReference>
<dbReference type="HOGENOM" id="CLU_1872672_0_0_4"/>
<organism evidence="2 3">
    <name type="scientific">Kingella denitrificans ATCC 33394</name>
    <dbReference type="NCBI Taxonomy" id="888741"/>
    <lineage>
        <taxon>Bacteria</taxon>
        <taxon>Pseudomonadati</taxon>
        <taxon>Pseudomonadota</taxon>
        <taxon>Betaproteobacteria</taxon>
        <taxon>Neisseriales</taxon>
        <taxon>Neisseriaceae</taxon>
        <taxon>Kingella</taxon>
    </lineage>
</organism>
<dbReference type="Pfam" id="PF03413">
    <property type="entry name" value="PepSY"/>
    <property type="match status" value="1"/>
</dbReference>
<dbReference type="STRING" id="888741.HMPREF9098_2039"/>
<proteinExistence type="predicted"/>
<protein>
    <recommendedName>
        <fullName evidence="1">PepSY domain-containing protein</fullName>
    </recommendedName>
</protein>
<dbReference type="AlphaFoldDB" id="F0F1Q4"/>
<sequence>MINIQFDPKGKEKAVQAAKKGWAYGKQGGLWLWHAVRKLKPSRALLLKSGAAAVLLGIAAGAGANYLPKLAGQSNITAVEAAQAAFSATNGGIITEAEFDIGKHGSRYEFEILSGGRKYDVDVDAMSGRAQIDPYD</sequence>
<name>F0F1Q4_9NEIS</name>
<dbReference type="EMBL" id="AEWV01000041">
    <property type="protein sequence ID" value="EGC16445.1"/>
    <property type="molecule type" value="Genomic_DNA"/>
</dbReference>
<keyword evidence="3" id="KW-1185">Reference proteome</keyword>
<dbReference type="Proteomes" id="UP000004088">
    <property type="component" value="Unassembled WGS sequence"/>
</dbReference>
<feature type="domain" description="PepSY" evidence="1">
    <location>
        <begin position="76"/>
        <end position="129"/>
    </location>
</feature>
<evidence type="ECO:0000313" key="3">
    <source>
        <dbReference type="Proteomes" id="UP000004088"/>
    </source>
</evidence>
<evidence type="ECO:0000313" key="2">
    <source>
        <dbReference type="EMBL" id="EGC16445.1"/>
    </source>
</evidence>
<accession>F0F1Q4</accession>